<dbReference type="EnsemblMetazoa" id="LLOJ008322-RA">
    <property type="protein sequence ID" value="LLOJ008322-PA"/>
    <property type="gene ID" value="LLOJ008322"/>
</dbReference>
<organism evidence="3 4">
    <name type="scientific">Lutzomyia longipalpis</name>
    <name type="common">Sand fly</name>
    <dbReference type="NCBI Taxonomy" id="7200"/>
    <lineage>
        <taxon>Eukaryota</taxon>
        <taxon>Metazoa</taxon>
        <taxon>Ecdysozoa</taxon>
        <taxon>Arthropoda</taxon>
        <taxon>Hexapoda</taxon>
        <taxon>Insecta</taxon>
        <taxon>Pterygota</taxon>
        <taxon>Neoptera</taxon>
        <taxon>Endopterygota</taxon>
        <taxon>Diptera</taxon>
        <taxon>Nematocera</taxon>
        <taxon>Psychodoidea</taxon>
        <taxon>Psychodidae</taxon>
        <taxon>Lutzomyia</taxon>
        <taxon>Lutzomyia</taxon>
    </lineage>
</organism>
<dbReference type="PANTHER" id="PTHR13630">
    <property type="entry name" value="GAMMA-SECRETASE-ACTIVATING PROTEIN"/>
    <property type="match status" value="1"/>
</dbReference>
<reference evidence="3" key="3">
    <citation type="submission" date="2020-05" db="UniProtKB">
        <authorList>
            <consortium name="EnsemblMetazoa"/>
        </authorList>
    </citation>
    <scope>IDENTIFICATION</scope>
    <source>
        <strain evidence="3">Jacobina</strain>
    </source>
</reference>
<dbReference type="EMBL" id="AJWK01028078">
    <property type="status" value="NOT_ANNOTATED_CDS"/>
    <property type="molecule type" value="Genomic_DNA"/>
</dbReference>
<dbReference type="Proteomes" id="UP000092461">
    <property type="component" value="Unassembled WGS sequence"/>
</dbReference>
<dbReference type="Pfam" id="PF14959">
    <property type="entry name" value="GSAP-16"/>
    <property type="match status" value="1"/>
</dbReference>
<sequence length="911" mass="102972">MLNTENLAANLCGLLAQQGNKDPAVEWKILGQERDGSLLVNWVAKREDGSSGHIGIFDPNSKTFDILNTFSEPKNIIQASVNSSRTLLTYVIKEEPSGAEEMPKYSPFLVEINNAIEREPFGLLAMERSKQVMVQFLWKKRDNFDKTYRDKFLVMIHEECVLLFTANIKKIPSADDDGHSSASLRIDFKHDNWFCDTKEMGSESIVRNFTWCQWDPEIQSLYYIHYKPQTRNTLEKDDETEDLSPTLSAFQFHDDLPMETVLNIPLNLPKIPITESGAKVIYEDDTIPLRIHDSSLNLVIVSNEIGMLFVCHYYLYMPVKPPEESGKMESVHLAYSVTILHHGCVIHCVVPGISWEKAKLMKPTFALHGDHHLLVFQADLFAHLLDIGLSHEPCCHIVCPPPIQIPVTHLVPCVKWGSLTFDSATLNLVSMSVSKSQLIEAFRSDTSLDNRLSILHYFAVHSVDMDTVAELIGILMEHPMSLDLVALMKEVLIGGTYAPVKKGLPPEAAALIRYLPLTMSNPLKPIQAKVSDLSVGISHETLYNTNMMLLSSQQRLSPYRTDIWTCLWDRLNENKEPVRFTAEQVVEKLMFSLACYQPETLSRCTTPMSPSGPKIGADNSFSLTHRSQSTDLPFIELEECTASKQEHVISVNLRELSVHLAKYTAKQNIGFRWLKNSYDQAPTYVHTVASMFAAAQYEMSKTLCGIVCRYAGVDAQLETLKGFPLIDSLSSSRQYALYSFLERFCLAAQSLAYPLPQGFSSFFAYLGFRTLSYDMFLQYVQRHVFELQIDVMKAILQDMDDSPEALRRKLSLLSMLPRSRARRLLNKWNHTASLQIRARDHATNILCGVPVFPRGSQGQLKQNVRHGGSYPENKETIAPLDTFLDLLTAKANLNEIDFNLLIDATISSLEQ</sequence>
<keyword evidence="4" id="KW-1185">Reference proteome</keyword>
<reference evidence="2" key="2">
    <citation type="journal article" date="2020" name="BMC">
        <title>Leishmania infection induces a limited differential gene expression in the sand fly midgut.</title>
        <authorList>
            <person name="Coutinho-Abreu I.V."/>
            <person name="Serafim T.D."/>
            <person name="Meneses C."/>
            <person name="Kamhawi S."/>
            <person name="Oliveira F."/>
            <person name="Valenzuela J.G."/>
        </authorList>
    </citation>
    <scope>NUCLEOTIDE SEQUENCE</scope>
    <source>
        <strain evidence="2">Jacobina</strain>
        <tissue evidence="2">Midgut</tissue>
    </source>
</reference>
<evidence type="ECO:0000259" key="1">
    <source>
        <dbReference type="Pfam" id="PF14959"/>
    </source>
</evidence>
<accession>A0A1B0CTX2</accession>
<evidence type="ECO:0000313" key="3">
    <source>
        <dbReference type="EnsemblMetazoa" id="LLOJ008322-PA"/>
    </source>
</evidence>
<evidence type="ECO:0000313" key="2">
    <source>
        <dbReference type="EMBL" id="MBC1175443.1"/>
    </source>
</evidence>
<dbReference type="VEuPathDB" id="VectorBase:LLOJ008322"/>
<proteinExistence type="predicted"/>
<dbReference type="GO" id="GO:0005802">
    <property type="term" value="C:trans-Golgi network"/>
    <property type="evidence" value="ECO:0007669"/>
    <property type="project" value="TreeGrafter"/>
</dbReference>
<dbReference type="InterPro" id="IPR028010">
    <property type="entry name" value="GSAP_C_dom"/>
</dbReference>
<dbReference type="EMBL" id="GITU01006740">
    <property type="protein sequence ID" value="MBC1175443.1"/>
    <property type="molecule type" value="Transcribed_RNA"/>
</dbReference>
<dbReference type="VEuPathDB" id="VectorBase:LLONM1_007987"/>
<reference evidence="4" key="1">
    <citation type="submission" date="2012-05" db="EMBL/GenBank/DDBJ databases">
        <title>Whole Genome Assembly of Lutzomyia longipalpis.</title>
        <authorList>
            <person name="Richards S."/>
            <person name="Qu C."/>
            <person name="Dillon R."/>
            <person name="Worley K."/>
            <person name="Scherer S."/>
            <person name="Batterton M."/>
            <person name="Taylor A."/>
            <person name="Hawes A."/>
            <person name="Hernandez B."/>
            <person name="Kovar C."/>
            <person name="Mandapat C."/>
            <person name="Pham C."/>
            <person name="Qu C."/>
            <person name="Jing C."/>
            <person name="Bess C."/>
            <person name="Bandaranaike D."/>
            <person name="Ngo D."/>
            <person name="Ongeri F."/>
            <person name="Arias F."/>
            <person name="Lara F."/>
            <person name="Weissenberger G."/>
            <person name="Kamau G."/>
            <person name="Han H."/>
            <person name="Shen H."/>
            <person name="Dinh H."/>
            <person name="Khalil I."/>
            <person name="Jones J."/>
            <person name="Shafer J."/>
            <person name="Jayaseelan J."/>
            <person name="Quiroz J."/>
            <person name="Blankenburg K."/>
            <person name="Nguyen L."/>
            <person name="Jackson L."/>
            <person name="Francisco L."/>
            <person name="Tang L.-Y."/>
            <person name="Pu L.-L."/>
            <person name="Perales L."/>
            <person name="Lorensuhewa L."/>
            <person name="Munidasa M."/>
            <person name="Coyle M."/>
            <person name="Taylor M."/>
            <person name="Puazo M."/>
            <person name="Firestine M."/>
            <person name="Scheel M."/>
            <person name="Javaid M."/>
            <person name="Wang M."/>
            <person name="Li M."/>
            <person name="Tabassum N."/>
            <person name="Saada N."/>
            <person name="Osuji N."/>
            <person name="Aqrawi P."/>
            <person name="Fu Q."/>
            <person name="Thornton R."/>
            <person name="Raj R."/>
            <person name="Goodspeed R."/>
            <person name="Mata R."/>
            <person name="Najjar R."/>
            <person name="Gubbala S."/>
            <person name="Lee S."/>
            <person name="Denson S."/>
            <person name="Patil S."/>
            <person name="Macmil S."/>
            <person name="Qi S."/>
            <person name="Matskevitch T."/>
            <person name="Palculict T."/>
            <person name="Mathew T."/>
            <person name="Vee V."/>
            <person name="Velamala V."/>
            <person name="Korchina V."/>
            <person name="Cai W."/>
            <person name="Liu W."/>
            <person name="Dai W."/>
            <person name="Zou X."/>
            <person name="Zhu Y."/>
            <person name="Zhang Y."/>
            <person name="Wu Y.-Q."/>
            <person name="Xin Y."/>
            <person name="Nazarath L."/>
            <person name="Kovar C."/>
            <person name="Han Y."/>
            <person name="Muzny D."/>
            <person name="Gibbs R."/>
        </authorList>
    </citation>
    <scope>NUCLEOTIDE SEQUENCE [LARGE SCALE GENOMIC DNA]</scope>
    <source>
        <strain evidence="4">Jacobina</strain>
    </source>
</reference>
<dbReference type="InterPro" id="IPR026172">
    <property type="entry name" value="GSAP_fam"/>
</dbReference>
<name>A0A1B0CTX2_LUTLO</name>
<dbReference type="PANTHER" id="PTHR13630:SF1">
    <property type="entry name" value="GAMMA-SECRETASE-ACTIVATING PROTEIN"/>
    <property type="match status" value="1"/>
</dbReference>
<feature type="domain" description="Gamma-secretase-activating protein C-terminal" evidence="1">
    <location>
        <begin position="698"/>
        <end position="809"/>
    </location>
</feature>
<evidence type="ECO:0000313" key="4">
    <source>
        <dbReference type="Proteomes" id="UP000092461"/>
    </source>
</evidence>
<dbReference type="GO" id="GO:1902004">
    <property type="term" value="P:positive regulation of amyloid-beta formation"/>
    <property type="evidence" value="ECO:0007669"/>
    <property type="project" value="TreeGrafter"/>
</dbReference>
<dbReference type="AlphaFoldDB" id="A0A1B0CTX2"/>
<protein>
    <submittedName>
        <fullName evidence="2">Putative pigeon protein</fullName>
    </submittedName>
</protein>